<gene>
    <name evidence="2" type="ORF">ORR04_09370</name>
</gene>
<dbReference type="InterPro" id="IPR006439">
    <property type="entry name" value="HAD-SF_hydro_IA"/>
</dbReference>
<evidence type="ECO:0000256" key="1">
    <source>
        <dbReference type="ARBA" id="ARBA00022801"/>
    </source>
</evidence>
<evidence type="ECO:0000313" key="2">
    <source>
        <dbReference type="EMBL" id="WAD01141.1"/>
    </source>
</evidence>
<dbReference type="InterPro" id="IPR036412">
    <property type="entry name" value="HAD-like_sf"/>
</dbReference>
<evidence type="ECO:0000313" key="3">
    <source>
        <dbReference type="Proteomes" id="UP001164768"/>
    </source>
</evidence>
<dbReference type="EMBL" id="CP113117">
    <property type="protein sequence ID" value="WAD01141.1"/>
    <property type="molecule type" value="Genomic_DNA"/>
</dbReference>
<dbReference type="InterPro" id="IPR023214">
    <property type="entry name" value="HAD_sf"/>
</dbReference>
<dbReference type="PANTHER" id="PTHR43316:SF3">
    <property type="entry name" value="HALOACID DEHALOGENASE, TYPE II (AFU_ORTHOLOGUE AFUA_2G07750)-RELATED"/>
    <property type="match status" value="1"/>
</dbReference>
<dbReference type="InterPro" id="IPR023198">
    <property type="entry name" value="PGP-like_dom2"/>
</dbReference>
<accession>A0AB38X432</accession>
<dbReference type="Gene3D" id="1.10.150.240">
    <property type="entry name" value="Putative phosphatase, domain 2"/>
    <property type="match status" value="1"/>
</dbReference>
<dbReference type="AlphaFoldDB" id="A0AB38X432"/>
<dbReference type="SFLD" id="SFLDS00003">
    <property type="entry name" value="Haloacid_Dehalogenase"/>
    <property type="match status" value="1"/>
</dbReference>
<dbReference type="NCBIfam" id="TIGR01493">
    <property type="entry name" value="HAD-SF-IA-v2"/>
    <property type="match status" value="1"/>
</dbReference>
<dbReference type="PANTHER" id="PTHR43316">
    <property type="entry name" value="HYDROLASE, HALOACID DELAHOGENASE-RELATED"/>
    <property type="match status" value="1"/>
</dbReference>
<dbReference type="Proteomes" id="UP001164768">
    <property type="component" value="Chromosome"/>
</dbReference>
<proteinExistence type="predicted"/>
<protein>
    <submittedName>
        <fullName evidence="2">HAD-IA family hydrolase</fullName>
    </submittedName>
</protein>
<dbReference type="SFLD" id="SFLDG01129">
    <property type="entry name" value="C1.5:_HAD__Beta-PGM__Phosphata"/>
    <property type="match status" value="1"/>
</dbReference>
<organism evidence="2 3">
    <name type="scientific">Levilactobacillus brevis</name>
    <name type="common">Lactobacillus brevis</name>
    <dbReference type="NCBI Taxonomy" id="1580"/>
    <lineage>
        <taxon>Bacteria</taxon>
        <taxon>Bacillati</taxon>
        <taxon>Bacillota</taxon>
        <taxon>Bacilli</taxon>
        <taxon>Lactobacillales</taxon>
        <taxon>Lactobacillaceae</taxon>
        <taxon>Levilactobacillus</taxon>
    </lineage>
</organism>
<keyword evidence="1 2" id="KW-0378">Hydrolase</keyword>
<dbReference type="GO" id="GO:0016787">
    <property type="term" value="F:hydrolase activity"/>
    <property type="evidence" value="ECO:0007669"/>
    <property type="project" value="UniProtKB-KW"/>
</dbReference>
<name>A0AB38X432_LEVBR</name>
<reference evidence="2" key="1">
    <citation type="submission" date="2022-11" db="EMBL/GenBank/DDBJ databases">
        <title>Whole genome sequence of Levilactobacillus brevis SMB091.</title>
        <authorList>
            <person name="Kim J.-M."/>
            <person name="Kim O.-C."/>
            <person name="Choi Y.H."/>
            <person name="Han N.S."/>
            <person name="Hurh B."/>
        </authorList>
    </citation>
    <scope>NUCLEOTIDE SEQUENCE</scope>
    <source>
        <strain evidence="2">SMB091</strain>
    </source>
</reference>
<sequence>MCVYLKVVREESHHGKYLTFDCYGTLLNEEATYAAIETVADKIGVDPQLARQRFITYQDSRDNMHPYLDYAILTRNNLIHLDYQFGLTHQFERYYVNVLIAHRSLKPFPEVIGTLKTLQQRGYHLIMMSNSSWDIIPANAAALEVPFDIWTAEDVHTYKPDPVFFKTVAAHYDLTPANHWHIAQGYGSDIVTTDALGWRSIWVNRDHATPTTTARPTHEVHNLDEILQWL</sequence>
<dbReference type="RefSeq" id="WP_011668763.1">
    <property type="nucleotide sequence ID" value="NZ_BBOW01000098.1"/>
</dbReference>
<dbReference type="Gene3D" id="3.40.50.1000">
    <property type="entry name" value="HAD superfamily/HAD-like"/>
    <property type="match status" value="1"/>
</dbReference>
<dbReference type="InterPro" id="IPR051540">
    <property type="entry name" value="S-2-haloacid_dehalogenase"/>
</dbReference>
<dbReference type="Pfam" id="PF00702">
    <property type="entry name" value="Hydrolase"/>
    <property type="match status" value="1"/>
</dbReference>
<dbReference type="SUPFAM" id="SSF56784">
    <property type="entry name" value="HAD-like"/>
    <property type="match status" value="1"/>
</dbReference>